<evidence type="ECO:0000313" key="2">
    <source>
        <dbReference type="Proteomes" id="UP000230790"/>
    </source>
</evidence>
<proteinExistence type="predicted"/>
<dbReference type="Proteomes" id="UP000230790">
    <property type="component" value="Unassembled WGS sequence"/>
</dbReference>
<name>A0A2M8QAZ3_9CHLR</name>
<evidence type="ECO:0000313" key="1">
    <source>
        <dbReference type="EMBL" id="PJF46972.1"/>
    </source>
</evidence>
<sequence>MDAVQALLGAWMTGAHETQRFDIAPVWRWETPSHPRTAWQRQRLEMDQGQAHIEQAIARLNHFADGWMPGEGPRAKSLDTPAKSPEDALVEALERINAPQAKGLLDPLQSSREEFDAFVRRVRELVSYYAVIETTSDGAVIARTLVGWTGDFKSLWRRDLTPEQVRLHERNVRAALARRAVLIRLMSVISASAAKIALRLATPGAQLLVLPALWQFIRDVIEELRRAEAQGAR</sequence>
<comment type="caution">
    <text evidence="1">The sequence shown here is derived from an EMBL/GenBank/DDBJ whole genome shotgun (WGS) entry which is preliminary data.</text>
</comment>
<accession>A0A2M8QAZ3</accession>
<protein>
    <submittedName>
        <fullName evidence="1">Uncharacterized protein</fullName>
    </submittedName>
</protein>
<gene>
    <name evidence="1" type="ORF">CUN48_11045</name>
</gene>
<dbReference type="EMBL" id="PGTN01000077">
    <property type="protein sequence ID" value="PJF46972.1"/>
    <property type="molecule type" value="Genomic_DNA"/>
</dbReference>
<organism evidence="1 2">
    <name type="scientific">Candidatus Thermofonsia Clade 3 bacterium</name>
    <dbReference type="NCBI Taxonomy" id="2364212"/>
    <lineage>
        <taxon>Bacteria</taxon>
        <taxon>Bacillati</taxon>
        <taxon>Chloroflexota</taxon>
        <taxon>Candidatus Thermofontia</taxon>
        <taxon>Candidatus Thermofonsia Clade 3</taxon>
    </lineage>
</organism>
<reference evidence="1 2" key="1">
    <citation type="submission" date="2017-11" db="EMBL/GenBank/DDBJ databases">
        <title>Evolution of Phototrophy in the Chloroflexi Phylum Driven by Horizontal Gene Transfer.</title>
        <authorList>
            <person name="Ward L.M."/>
            <person name="Hemp J."/>
            <person name="Shih P.M."/>
            <person name="Mcglynn S.E."/>
            <person name="Fischer W."/>
        </authorList>
    </citation>
    <scope>NUCLEOTIDE SEQUENCE [LARGE SCALE GENOMIC DNA]</scope>
    <source>
        <strain evidence="1">JP3_7</strain>
    </source>
</reference>
<dbReference type="AlphaFoldDB" id="A0A2M8QAZ3"/>